<dbReference type="PANTHER" id="PTHR46652:SF3">
    <property type="entry name" value="LEUCINE-RICH REPEAT-CONTAINING PROTEIN 9"/>
    <property type="match status" value="1"/>
</dbReference>
<evidence type="ECO:0000313" key="4">
    <source>
        <dbReference type="Proteomes" id="UP000319462"/>
    </source>
</evidence>
<gene>
    <name evidence="3" type="ORF">LBRM2904_05.1530</name>
</gene>
<keyword evidence="1" id="KW-0433">Leucine-rich repeat</keyword>
<dbReference type="SUPFAM" id="SSF52058">
    <property type="entry name" value="L domain-like"/>
    <property type="match status" value="1"/>
</dbReference>
<reference evidence="3 4" key="1">
    <citation type="submission" date="2018-09" db="EMBL/GenBank/DDBJ databases">
        <authorList>
            <person name="Peiro R."/>
            <person name="Begona"/>
            <person name="Cbmso G."/>
            <person name="Lopez M."/>
            <person name="Gonzalez S."/>
        </authorList>
    </citation>
    <scope>NUCLEOTIDE SEQUENCE [LARGE SCALE GENOMIC DNA]</scope>
</reference>
<dbReference type="AlphaFoldDB" id="A0A3P3YXZ5"/>
<dbReference type="PANTHER" id="PTHR46652">
    <property type="entry name" value="LEUCINE-RICH REPEAT AND IQ DOMAIN-CONTAINING PROTEIN 1-RELATED"/>
    <property type="match status" value="1"/>
</dbReference>
<dbReference type="InterPro" id="IPR032675">
    <property type="entry name" value="LRR_dom_sf"/>
</dbReference>
<name>A0A3P3YXZ5_LEIBR</name>
<proteinExistence type="predicted"/>
<keyword evidence="2" id="KW-0677">Repeat</keyword>
<dbReference type="Proteomes" id="UP000319462">
    <property type="component" value="Chromosome 5"/>
</dbReference>
<dbReference type="Gene3D" id="3.80.10.10">
    <property type="entry name" value="Ribonuclease Inhibitor"/>
    <property type="match status" value="1"/>
</dbReference>
<protein>
    <submittedName>
        <fullName evidence="3">Adenylate_cyclase_regulatory_protein-like_protein</fullName>
    </submittedName>
</protein>
<evidence type="ECO:0000256" key="2">
    <source>
        <dbReference type="ARBA" id="ARBA00022737"/>
    </source>
</evidence>
<accession>A0A3P3YXZ5</accession>
<evidence type="ECO:0000256" key="1">
    <source>
        <dbReference type="ARBA" id="ARBA00022614"/>
    </source>
</evidence>
<sequence>MDSLSAAPHLREFRGQCTRISSLDALRECHRLELLDVGGCQQVHCIEALRGAKAPRYLDISNTSVANIDALSQCTALERVNLNGCLRLCSLGWSLAFCTELRELHASRTCIETLIGLRLCRVLSKVNVSGCSALRGTAALAHLSQLTHLNLSFTAVNDVSSLGYYSGLEKLRMHGCTRLSDISALQSARRLRVVDLDNTRCTERVAAAVGTAPELEELLTNGVTYWTAVSILRPAGAQRDRSLPNTDGSSR</sequence>
<dbReference type="InterPro" id="IPR050836">
    <property type="entry name" value="SDS22/Internalin_LRR"/>
</dbReference>
<organism evidence="3 4">
    <name type="scientific">Leishmania braziliensis MHOM/BR/75/M2904</name>
    <dbReference type="NCBI Taxonomy" id="420245"/>
    <lineage>
        <taxon>Eukaryota</taxon>
        <taxon>Discoba</taxon>
        <taxon>Euglenozoa</taxon>
        <taxon>Kinetoplastea</taxon>
        <taxon>Metakinetoplastina</taxon>
        <taxon>Trypanosomatida</taxon>
        <taxon>Trypanosomatidae</taxon>
        <taxon>Leishmaniinae</taxon>
        <taxon>Leishmania</taxon>
        <taxon>Leishmania braziliensis species complex</taxon>
    </lineage>
</organism>
<evidence type="ECO:0000313" key="3">
    <source>
        <dbReference type="EMBL" id="SYZ62823.1"/>
    </source>
</evidence>
<dbReference type="EMBL" id="LS997604">
    <property type="protein sequence ID" value="SYZ62823.1"/>
    <property type="molecule type" value="Genomic_DNA"/>
</dbReference>